<evidence type="ECO:0000313" key="3">
    <source>
        <dbReference type="Proteomes" id="UP000245252"/>
    </source>
</evidence>
<proteinExistence type="predicted"/>
<accession>A0A2U2DWX9</accession>
<evidence type="ECO:0000256" key="1">
    <source>
        <dbReference type="SAM" id="Coils"/>
    </source>
</evidence>
<dbReference type="EMBL" id="QFBC01000001">
    <property type="protein sequence ID" value="PWE57811.1"/>
    <property type="molecule type" value="Genomic_DNA"/>
</dbReference>
<organism evidence="2 3">
    <name type="scientific">Metarhizobium album</name>
    <dbReference type="NCBI Taxonomy" id="2182425"/>
    <lineage>
        <taxon>Bacteria</taxon>
        <taxon>Pseudomonadati</taxon>
        <taxon>Pseudomonadota</taxon>
        <taxon>Alphaproteobacteria</taxon>
        <taxon>Hyphomicrobiales</taxon>
        <taxon>Rhizobiaceae</taxon>
        <taxon>Metarhizobium</taxon>
    </lineage>
</organism>
<sequence length="210" mass="22343">MTAALARYLKDFSEPAEPEPVFDTSAFDDDVFVNALPEPEPVDPEAVRREAYAEGFEAATRELQAQHAAEAEAVAAAHQQELEALRQAYEAQAAALIATRINAISLTISEAISVQTAEILAPILSETLAANAVRAMAEMIRKAILDGAAGTIVVRGPGQLFDILKTELGEDAALLRHVETPDLDLTADVAGAVLVTRISAWAASLKKVLE</sequence>
<feature type="coiled-coil region" evidence="1">
    <location>
        <begin position="68"/>
        <end position="99"/>
    </location>
</feature>
<dbReference type="OrthoDB" id="8276977at2"/>
<dbReference type="Proteomes" id="UP000245252">
    <property type="component" value="Unassembled WGS sequence"/>
</dbReference>
<protein>
    <submittedName>
        <fullName evidence="2">Uncharacterized protein</fullName>
    </submittedName>
</protein>
<keyword evidence="3" id="KW-1185">Reference proteome</keyword>
<dbReference type="RefSeq" id="WP_109456328.1">
    <property type="nucleotide sequence ID" value="NZ_QFBC01000001.1"/>
</dbReference>
<reference evidence="2 3" key="1">
    <citation type="submission" date="2018-05" db="EMBL/GenBank/DDBJ databases">
        <title>The draft genome of strain NS-104.</title>
        <authorList>
            <person name="Hang P."/>
            <person name="Jiang J."/>
        </authorList>
    </citation>
    <scope>NUCLEOTIDE SEQUENCE [LARGE SCALE GENOMIC DNA]</scope>
    <source>
        <strain evidence="2 3">NS-104</strain>
    </source>
</reference>
<gene>
    <name evidence="2" type="ORF">DEM27_01020</name>
</gene>
<comment type="caution">
    <text evidence="2">The sequence shown here is derived from an EMBL/GenBank/DDBJ whole genome shotgun (WGS) entry which is preliminary data.</text>
</comment>
<dbReference type="AlphaFoldDB" id="A0A2U2DWX9"/>
<evidence type="ECO:0000313" key="2">
    <source>
        <dbReference type="EMBL" id="PWE57811.1"/>
    </source>
</evidence>
<keyword evidence="1" id="KW-0175">Coiled coil</keyword>
<name>A0A2U2DWX9_9HYPH</name>